<dbReference type="InterPro" id="IPR007712">
    <property type="entry name" value="RelE/ParE_toxin"/>
</dbReference>
<accession>A0A0B2K025</accession>
<dbReference type="InterPro" id="IPR035093">
    <property type="entry name" value="RelE/ParE_toxin_dom_sf"/>
</dbReference>
<dbReference type="RefSeq" id="WP_039207453.1">
    <property type="nucleotide sequence ID" value="NZ_JSCE01000117.1"/>
</dbReference>
<sequence length="92" mass="11017">MLTIEYPSIFKKDYKRAIKCGCNPKNFEKVVQLLQNQQPLPKKYHDHALTDSRNFKNVRECHIEPDWLLIYQIIEERLVLKLMRTGSHSDLF</sequence>
<dbReference type="GO" id="GO:0006415">
    <property type="term" value="P:translational termination"/>
    <property type="evidence" value="ECO:0007669"/>
    <property type="project" value="TreeGrafter"/>
</dbReference>
<dbReference type="GO" id="GO:0004521">
    <property type="term" value="F:RNA endonuclease activity"/>
    <property type="evidence" value="ECO:0007669"/>
    <property type="project" value="TreeGrafter"/>
</dbReference>
<keyword evidence="1" id="KW-1277">Toxin-antitoxin system</keyword>
<dbReference type="STRING" id="82374.NZ47_05775"/>
<feature type="active site" description="Proton donor" evidence="3">
    <location>
        <position position="88"/>
    </location>
</feature>
<dbReference type="FunFam" id="3.30.2310.20:FF:000003">
    <property type="entry name" value="Type II toxin-antitoxin system YafQ family toxin"/>
    <property type="match status" value="1"/>
</dbReference>
<dbReference type="PANTHER" id="PTHR40588">
    <property type="entry name" value="MRNA INTERFERASE TOXIN YAFQ"/>
    <property type="match status" value="1"/>
</dbReference>
<dbReference type="Gene3D" id="3.30.2310.20">
    <property type="entry name" value="RelE-like"/>
    <property type="match status" value="1"/>
</dbReference>
<dbReference type="InterPro" id="IPR004386">
    <property type="entry name" value="Toxin_YafQ-like"/>
</dbReference>
<dbReference type="AlphaFoldDB" id="A0A0B2K025"/>
<dbReference type="GO" id="GO:0006402">
    <property type="term" value="P:mRNA catabolic process"/>
    <property type="evidence" value="ECO:0007669"/>
    <property type="project" value="TreeGrafter"/>
</dbReference>
<evidence type="ECO:0000256" key="1">
    <source>
        <dbReference type="ARBA" id="ARBA00022649"/>
    </source>
</evidence>
<dbReference type="PANTHER" id="PTHR40588:SF1">
    <property type="entry name" value="MRNA INTERFERASE TOXIN YAFQ"/>
    <property type="match status" value="1"/>
</dbReference>
<gene>
    <name evidence="4" type="ORF">NZ47_05775</name>
</gene>
<comment type="caution">
    <text evidence="4">The sequence shown here is derived from an EMBL/GenBank/DDBJ whole genome shotgun (WGS) entry which is preliminary data.</text>
</comment>
<dbReference type="SUPFAM" id="SSF143011">
    <property type="entry name" value="RelE-like"/>
    <property type="match status" value="1"/>
</dbReference>
<evidence type="ECO:0000256" key="3">
    <source>
        <dbReference type="PIRSR" id="PIRSR006156-1"/>
    </source>
</evidence>
<dbReference type="SMR" id="A0A0B2K025"/>
<evidence type="ECO:0000313" key="4">
    <source>
        <dbReference type="EMBL" id="KHM52283.1"/>
    </source>
</evidence>
<dbReference type="Proteomes" id="UP000030993">
    <property type="component" value="Unassembled WGS sequence"/>
</dbReference>
<name>A0A0B2K025_9FIRM</name>
<proteinExistence type="inferred from homology"/>
<keyword evidence="5" id="KW-1185">Reference proteome</keyword>
<organism evidence="4 5">
    <name type="scientific">Anaerovibrio lipolyticus</name>
    <dbReference type="NCBI Taxonomy" id="82374"/>
    <lineage>
        <taxon>Bacteria</taxon>
        <taxon>Bacillati</taxon>
        <taxon>Bacillota</taxon>
        <taxon>Negativicutes</taxon>
        <taxon>Selenomonadales</taxon>
        <taxon>Selenomonadaceae</taxon>
        <taxon>Anaerovibrio</taxon>
    </lineage>
</organism>
<dbReference type="EMBL" id="JSCE01000117">
    <property type="protein sequence ID" value="KHM52283.1"/>
    <property type="molecule type" value="Genomic_DNA"/>
</dbReference>
<evidence type="ECO:0000256" key="2">
    <source>
        <dbReference type="ARBA" id="ARBA00061366"/>
    </source>
</evidence>
<protein>
    <submittedName>
        <fullName evidence="4">mRNA interferase YafQ</fullName>
    </submittedName>
</protein>
<dbReference type="Pfam" id="PF15738">
    <property type="entry name" value="YafQ_toxin"/>
    <property type="match status" value="1"/>
</dbReference>
<reference evidence="4 5" key="1">
    <citation type="journal article" date="2013" name="PLoS ONE">
        <title>Identification and characterization of three novel lipases belonging to families II and V from Anaerovibrio lipolyticus 5ST.</title>
        <authorList>
            <person name="Prive F."/>
            <person name="Kaderbhai N.N."/>
            <person name="Girdwood S."/>
            <person name="Worgan H.J."/>
            <person name="Pinloche E."/>
            <person name="Scollan N.D."/>
            <person name="Huws S.A."/>
            <person name="Newbold C.J."/>
        </authorList>
    </citation>
    <scope>NUCLEOTIDE SEQUENCE [LARGE SCALE GENOMIC DNA]</scope>
    <source>
        <strain evidence="4 5">5S</strain>
    </source>
</reference>
<dbReference type="PIRSF" id="PIRSF006156">
    <property type="entry name" value="YafQ"/>
    <property type="match status" value="1"/>
</dbReference>
<comment type="similarity">
    <text evidence="2">Belongs to the RelE toxin family. YafQ subfamily.</text>
</comment>
<dbReference type="NCBIfam" id="TIGR02385">
    <property type="entry name" value="RelE_StbE"/>
    <property type="match status" value="1"/>
</dbReference>
<evidence type="ECO:0000313" key="5">
    <source>
        <dbReference type="Proteomes" id="UP000030993"/>
    </source>
</evidence>